<dbReference type="PROSITE" id="PS50893">
    <property type="entry name" value="ABC_TRANSPORTER_2"/>
    <property type="match status" value="1"/>
</dbReference>
<keyword evidence="8" id="KW-1185">Reference proteome</keyword>
<protein>
    <recommendedName>
        <fullName evidence="6">ABC transporter domain-containing protein</fullName>
    </recommendedName>
</protein>
<evidence type="ECO:0000259" key="6">
    <source>
        <dbReference type="PROSITE" id="PS50893"/>
    </source>
</evidence>
<name>A0A0P9EU37_9BACL</name>
<dbReference type="PANTHER" id="PTHR46743:SF2">
    <property type="entry name" value="TEICHOIC ACIDS EXPORT ATP-BINDING PROTEIN TAGH"/>
    <property type="match status" value="1"/>
</dbReference>
<evidence type="ECO:0000256" key="5">
    <source>
        <dbReference type="ARBA" id="ARBA00022967"/>
    </source>
</evidence>
<dbReference type="RefSeq" id="WP_054970528.1">
    <property type="nucleotide sequence ID" value="NZ_LJCO01000077.1"/>
</dbReference>
<keyword evidence="4" id="KW-0067">ATP-binding</keyword>
<dbReference type="Pfam" id="PF00005">
    <property type="entry name" value="ABC_tran"/>
    <property type="match status" value="1"/>
</dbReference>
<keyword evidence="3" id="KW-0547">Nucleotide-binding</keyword>
<dbReference type="SMART" id="SM00382">
    <property type="entry name" value="AAA"/>
    <property type="match status" value="1"/>
</dbReference>
<dbReference type="InterPro" id="IPR015860">
    <property type="entry name" value="ABC_transpr_TagH-like"/>
</dbReference>
<dbReference type="GO" id="GO:0140359">
    <property type="term" value="F:ABC-type transporter activity"/>
    <property type="evidence" value="ECO:0007669"/>
    <property type="project" value="InterPro"/>
</dbReference>
<dbReference type="CDD" id="cd03220">
    <property type="entry name" value="ABC_KpsT_Wzt"/>
    <property type="match status" value="1"/>
</dbReference>
<evidence type="ECO:0000313" key="8">
    <source>
        <dbReference type="Proteomes" id="UP000050482"/>
    </source>
</evidence>
<dbReference type="Proteomes" id="UP000050482">
    <property type="component" value="Unassembled WGS sequence"/>
</dbReference>
<proteinExistence type="inferred from homology"/>
<dbReference type="InterPro" id="IPR018247">
    <property type="entry name" value="EF_Hand_1_Ca_BS"/>
</dbReference>
<dbReference type="PATRIC" id="fig|471514.4.peg.5042"/>
<dbReference type="InterPro" id="IPR050683">
    <property type="entry name" value="Bact_Polysacc_Export_ATP-bd"/>
</dbReference>
<dbReference type="STRING" id="471514.AN477_17835"/>
<dbReference type="SUPFAM" id="SSF52540">
    <property type="entry name" value="P-loop containing nucleoside triphosphate hydrolases"/>
    <property type="match status" value="1"/>
</dbReference>
<dbReference type="InterPro" id="IPR003439">
    <property type="entry name" value="ABC_transporter-like_ATP-bd"/>
</dbReference>
<organism evidence="7 8">
    <name type="scientific">Alicyclobacillus ferrooxydans</name>
    <dbReference type="NCBI Taxonomy" id="471514"/>
    <lineage>
        <taxon>Bacteria</taxon>
        <taxon>Bacillati</taxon>
        <taxon>Bacillota</taxon>
        <taxon>Bacilli</taxon>
        <taxon>Bacillales</taxon>
        <taxon>Alicyclobacillaceae</taxon>
        <taxon>Alicyclobacillus</taxon>
    </lineage>
</organism>
<evidence type="ECO:0000256" key="3">
    <source>
        <dbReference type="ARBA" id="ARBA00022741"/>
    </source>
</evidence>
<keyword evidence="5" id="KW-1278">Translocase</keyword>
<dbReference type="GO" id="GO:0016887">
    <property type="term" value="F:ATP hydrolysis activity"/>
    <property type="evidence" value="ECO:0007669"/>
    <property type="project" value="InterPro"/>
</dbReference>
<sequence length="247" mass="27279">MIEIHGVSKEFDLSKDRRISLKEWFVAPDHEEKRILRVLDNISLQVNPGELIGVVGENGAGKSTLLKVIAGILTPTEGHIETSGTVASILEVGIGFHGELTGRENAFVYGSLLGVPRSVMKRRMGHIEEFSGIGQFLDVPLRKYSTGMQMRLAFSVVLSVDPDIFLLDEVFAVGDQDFQEKSRNALTDLVKRGKSILLVTHDFALASSICTRVFYLTKAGHIIELNRPRNAEEISSQILGIHSRQLA</sequence>
<evidence type="ECO:0000313" key="7">
    <source>
        <dbReference type="EMBL" id="KPV42449.1"/>
    </source>
</evidence>
<dbReference type="EMBL" id="LJCO01000077">
    <property type="protein sequence ID" value="KPV42449.1"/>
    <property type="molecule type" value="Genomic_DNA"/>
</dbReference>
<feature type="domain" description="ABC transporter" evidence="6">
    <location>
        <begin position="19"/>
        <end position="243"/>
    </location>
</feature>
<accession>A0A0P9EU37</accession>
<comment type="caution">
    <text evidence="7">The sequence shown here is derived from an EMBL/GenBank/DDBJ whole genome shotgun (WGS) entry which is preliminary data.</text>
</comment>
<dbReference type="GO" id="GO:0005524">
    <property type="term" value="F:ATP binding"/>
    <property type="evidence" value="ECO:0007669"/>
    <property type="project" value="UniProtKB-KW"/>
</dbReference>
<evidence type="ECO:0000256" key="2">
    <source>
        <dbReference type="ARBA" id="ARBA00022448"/>
    </source>
</evidence>
<evidence type="ECO:0000256" key="4">
    <source>
        <dbReference type="ARBA" id="ARBA00022840"/>
    </source>
</evidence>
<reference evidence="7 8" key="1">
    <citation type="submission" date="2015-09" db="EMBL/GenBank/DDBJ databases">
        <title>Draft genome sequence of Alicyclobacillus ferrooxydans DSM 22381.</title>
        <authorList>
            <person name="Hemp J."/>
        </authorList>
    </citation>
    <scope>NUCLEOTIDE SEQUENCE [LARGE SCALE GENOMIC DNA]</scope>
    <source>
        <strain evidence="7 8">TC-34</strain>
    </source>
</reference>
<evidence type="ECO:0000256" key="1">
    <source>
        <dbReference type="ARBA" id="ARBA00005417"/>
    </source>
</evidence>
<dbReference type="AlphaFoldDB" id="A0A0P9EU37"/>
<keyword evidence="2" id="KW-0813">Transport</keyword>
<comment type="similarity">
    <text evidence="1">Belongs to the ABC transporter superfamily.</text>
</comment>
<dbReference type="Gene3D" id="3.40.50.300">
    <property type="entry name" value="P-loop containing nucleotide triphosphate hydrolases"/>
    <property type="match status" value="1"/>
</dbReference>
<dbReference type="OrthoDB" id="2290519at2"/>
<dbReference type="GO" id="GO:0016020">
    <property type="term" value="C:membrane"/>
    <property type="evidence" value="ECO:0007669"/>
    <property type="project" value="InterPro"/>
</dbReference>
<dbReference type="PANTHER" id="PTHR46743">
    <property type="entry name" value="TEICHOIC ACIDS EXPORT ATP-BINDING PROTEIN TAGH"/>
    <property type="match status" value="1"/>
</dbReference>
<dbReference type="InterPro" id="IPR003593">
    <property type="entry name" value="AAA+_ATPase"/>
</dbReference>
<gene>
    <name evidence="7" type="ORF">AN477_17835</name>
</gene>
<dbReference type="PROSITE" id="PS00018">
    <property type="entry name" value="EF_HAND_1"/>
    <property type="match status" value="1"/>
</dbReference>
<dbReference type="InterPro" id="IPR027417">
    <property type="entry name" value="P-loop_NTPase"/>
</dbReference>